<evidence type="ECO:0000256" key="5">
    <source>
        <dbReference type="ARBA" id="ARBA00022842"/>
    </source>
</evidence>
<keyword evidence="3 7" id="KW-0547">Nucleotide-binding</keyword>
<comment type="similarity">
    <text evidence="7">Belongs to the adenylosuccinate synthetase family.</text>
</comment>
<evidence type="ECO:0000256" key="3">
    <source>
        <dbReference type="ARBA" id="ARBA00022741"/>
    </source>
</evidence>
<comment type="catalytic activity">
    <reaction evidence="7">
        <text>IMP + L-aspartate + GTP = N(6)-(1,2-dicarboxyethyl)-AMP + GDP + phosphate + 2 H(+)</text>
        <dbReference type="Rhea" id="RHEA:15753"/>
        <dbReference type="ChEBI" id="CHEBI:15378"/>
        <dbReference type="ChEBI" id="CHEBI:29991"/>
        <dbReference type="ChEBI" id="CHEBI:37565"/>
        <dbReference type="ChEBI" id="CHEBI:43474"/>
        <dbReference type="ChEBI" id="CHEBI:57567"/>
        <dbReference type="ChEBI" id="CHEBI:58053"/>
        <dbReference type="ChEBI" id="CHEBI:58189"/>
        <dbReference type="EC" id="6.3.4.4"/>
    </reaction>
</comment>
<reference evidence="8 9" key="1">
    <citation type="submission" date="2018-04" db="EMBL/GenBank/DDBJ databases">
        <title>Active sludge and wastewater microbial communities from Klosterneuburg, Austria.</title>
        <authorList>
            <person name="Wagner M."/>
        </authorList>
    </citation>
    <scope>NUCLEOTIDE SEQUENCE [LARGE SCALE GENOMIC DNA]</scope>
    <source>
        <strain evidence="8 9">Nm4</strain>
    </source>
</reference>
<feature type="active site" description="Proton donor" evidence="7">
    <location>
        <position position="42"/>
    </location>
</feature>
<feature type="binding site" evidence="7">
    <location>
        <position position="41"/>
    </location>
    <ligand>
        <name>Mg(2+)</name>
        <dbReference type="ChEBI" id="CHEBI:18420"/>
    </ligand>
</feature>
<feature type="binding site" evidence="7">
    <location>
        <begin position="41"/>
        <end position="43"/>
    </location>
    <ligand>
        <name>GTP</name>
        <dbReference type="ChEBI" id="CHEBI:37565"/>
    </ligand>
</feature>
<comment type="subunit">
    <text evidence="7">Homodimer.</text>
</comment>
<keyword evidence="1 7" id="KW-0436">Ligase</keyword>
<dbReference type="GO" id="GO:0000287">
    <property type="term" value="F:magnesium ion binding"/>
    <property type="evidence" value="ECO:0007669"/>
    <property type="project" value="UniProtKB-UniRule"/>
</dbReference>
<dbReference type="Gene3D" id="3.90.170.10">
    <property type="entry name" value="Adenylosuccinate Synthetase, subunit A, domain 3"/>
    <property type="match status" value="1"/>
</dbReference>
<dbReference type="AlphaFoldDB" id="A0A2T5IW85"/>
<dbReference type="EC" id="6.3.4.4" evidence="7"/>
<dbReference type="PANTHER" id="PTHR11846">
    <property type="entry name" value="ADENYLOSUCCINATE SYNTHETASE"/>
    <property type="match status" value="1"/>
</dbReference>
<evidence type="ECO:0000256" key="1">
    <source>
        <dbReference type="ARBA" id="ARBA00022598"/>
    </source>
</evidence>
<dbReference type="InterPro" id="IPR042109">
    <property type="entry name" value="Adenylosuccinate_synth_dom1"/>
</dbReference>
<evidence type="ECO:0000256" key="6">
    <source>
        <dbReference type="ARBA" id="ARBA00023134"/>
    </source>
</evidence>
<dbReference type="GO" id="GO:0004019">
    <property type="term" value="F:adenylosuccinate synthase activity"/>
    <property type="evidence" value="ECO:0007669"/>
    <property type="project" value="UniProtKB-UniRule"/>
</dbReference>
<protein>
    <recommendedName>
        <fullName evidence="7">Adenylosuccinate synthetase</fullName>
        <shortName evidence="7">AMPSase</shortName>
        <shortName evidence="7">AdSS</shortName>
        <ecNumber evidence="7">6.3.4.4</ecNumber>
    </recommendedName>
    <alternativeName>
        <fullName evidence="7">IMP--aspartate ligase</fullName>
    </alternativeName>
</protein>
<feature type="binding site" evidence="7">
    <location>
        <begin position="290"/>
        <end position="292"/>
    </location>
    <ligand>
        <name>GTP</name>
        <dbReference type="ChEBI" id="CHEBI:37565"/>
    </ligand>
</feature>
<feature type="binding site" evidence="7">
    <location>
        <position position="264"/>
    </location>
    <ligand>
        <name>GTP</name>
        <dbReference type="ChEBI" id="CHEBI:37565"/>
    </ligand>
</feature>
<dbReference type="RefSeq" id="WP_107786031.1">
    <property type="nucleotide sequence ID" value="NZ_QAOL01000002.1"/>
</dbReference>
<feature type="binding site" evidence="7">
    <location>
        <position position="137"/>
    </location>
    <ligand>
        <name>IMP</name>
        <dbReference type="ChEBI" id="CHEBI:58053"/>
        <note>ligand shared between dimeric partners</note>
    </ligand>
</feature>
<evidence type="ECO:0000313" key="9">
    <source>
        <dbReference type="Proteomes" id="UP000244110"/>
    </source>
</evidence>
<feature type="binding site" description="in other chain" evidence="7">
    <location>
        <position position="123"/>
    </location>
    <ligand>
        <name>IMP</name>
        <dbReference type="ChEBI" id="CHEBI:58053"/>
        <note>ligand shared between dimeric partners</note>
    </ligand>
</feature>
<dbReference type="SMART" id="SM00788">
    <property type="entry name" value="Adenylsucc_synt"/>
    <property type="match status" value="1"/>
</dbReference>
<evidence type="ECO:0000256" key="7">
    <source>
        <dbReference type="HAMAP-Rule" id="MF_00011"/>
    </source>
</evidence>
<accession>A0A2T5IW85</accession>
<dbReference type="Proteomes" id="UP000244110">
    <property type="component" value="Unassembled WGS sequence"/>
</dbReference>
<dbReference type="GO" id="GO:0046040">
    <property type="term" value="P:IMP metabolic process"/>
    <property type="evidence" value="ECO:0007669"/>
    <property type="project" value="TreeGrafter"/>
</dbReference>
<keyword evidence="6 7" id="KW-0342">GTP-binding</keyword>
<organism evidence="8 9">
    <name type="scientific">Nitrosomonas ureae</name>
    <dbReference type="NCBI Taxonomy" id="44577"/>
    <lineage>
        <taxon>Bacteria</taxon>
        <taxon>Pseudomonadati</taxon>
        <taxon>Pseudomonadota</taxon>
        <taxon>Betaproteobacteria</taxon>
        <taxon>Nitrosomonadales</taxon>
        <taxon>Nitrosomonadaceae</taxon>
        <taxon>Nitrosomonas</taxon>
    </lineage>
</organism>
<keyword evidence="4 7" id="KW-0658">Purine biosynthesis</keyword>
<dbReference type="InterPro" id="IPR027417">
    <property type="entry name" value="P-loop_NTPase"/>
</dbReference>
<evidence type="ECO:0000256" key="2">
    <source>
        <dbReference type="ARBA" id="ARBA00022723"/>
    </source>
</evidence>
<keyword evidence="7" id="KW-0963">Cytoplasm</keyword>
<gene>
    <name evidence="7" type="primary">purA</name>
    <name evidence="8" type="ORF">C8R28_1002106</name>
</gene>
<evidence type="ECO:0000313" key="8">
    <source>
        <dbReference type="EMBL" id="PTQ88104.1"/>
    </source>
</evidence>
<dbReference type="GO" id="GO:0044208">
    <property type="term" value="P:'de novo' AMP biosynthetic process"/>
    <property type="evidence" value="ECO:0007669"/>
    <property type="project" value="UniProtKB-UniRule"/>
</dbReference>
<comment type="function">
    <text evidence="7">Plays an important role in the de novo pathway of purine nucleotide biosynthesis. Catalyzes the first committed step in the biosynthesis of AMP from IMP.</text>
</comment>
<dbReference type="HAMAP" id="MF_00011">
    <property type="entry name" value="Adenylosucc_synth"/>
    <property type="match status" value="1"/>
</dbReference>
<dbReference type="Gene3D" id="3.40.440.10">
    <property type="entry name" value="Adenylosuccinate Synthetase, subunit A, domain 1"/>
    <property type="match status" value="2"/>
</dbReference>
<comment type="subcellular location">
    <subcellularLocation>
        <location evidence="7">Cytoplasm</location>
    </subcellularLocation>
</comment>
<dbReference type="InterPro" id="IPR042111">
    <property type="entry name" value="Adenylosuccinate_synth_dom3"/>
</dbReference>
<evidence type="ECO:0000256" key="4">
    <source>
        <dbReference type="ARBA" id="ARBA00022755"/>
    </source>
</evidence>
<proteinExistence type="inferred from homology"/>
<comment type="pathway">
    <text evidence="7">Purine metabolism; AMP biosynthesis via de novo pathway; AMP from IMP: step 1/2.</text>
</comment>
<keyword evidence="5 7" id="KW-0460">Magnesium</keyword>
<dbReference type="UniPathway" id="UPA00075">
    <property type="reaction ID" value="UER00335"/>
</dbReference>
<feature type="binding site" description="in other chain" evidence="7">
    <location>
        <position position="193"/>
    </location>
    <ligand>
        <name>IMP</name>
        <dbReference type="ChEBI" id="CHEBI:58053"/>
        <note>ligand shared between dimeric partners</note>
    </ligand>
</feature>
<feature type="binding site" description="in other chain" evidence="7">
    <location>
        <position position="177"/>
    </location>
    <ligand>
        <name>IMP</name>
        <dbReference type="ChEBI" id="CHEBI:58053"/>
        <note>ligand shared between dimeric partners</note>
    </ligand>
</feature>
<dbReference type="InterPro" id="IPR001114">
    <property type="entry name" value="Adenylosuccinate_synthetase"/>
</dbReference>
<comment type="caution">
    <text evidence="8">The sequence shown here is derived from an EMBL/GenBank/DDBJ whole genome shotgun (WGS) entry which is preliminary data.</text>
</comment>
<dbReference type="PANTHER" id="PTHR11846:SF0">
    <property type="entry name" value="ADENYLOSUCCINATE SYNTHETASE"/>
    <property type="match status" value="1"/>
</dbReference>
<dbReference type="EMBL" id="QAOL01000002">
    <property type="protein sequence ID" value="PTQ88104.1"/>
    <property type="molecule type" value="Genomic_DNA"/>
</dbReference>
<name>A0A2T5IW85_9PROT</name>
<sequence length="343" mass="37196">MPVTVIVGGQFGSEGKGKVAHFFAREMGASVAIRVGGPNSGHTVISEKGPIIFKQLPTAAILPDVICVLPAGSYLCPAILFEEMQLANLNPSHLIIDPNAVVITNDNLAEERSSKLEIAIGSTQSGTGAAVSARINRLGNVKLAREDGSLKPFVRPVAPFLREKLNKNERIIVEGTQGFGLSVLHAQDYPFATSRDTTAAGFVAEAGLSPLDVDDIVLVIRAFPIRVAGNSGPLPNEFSWEELTSESGSNSPIIEYTSVTKNIRRVARFDAEIVRQAIMYNRPTRIVLNHLDYIDVRNTAFQKHTPETLSLLRHFEEEIGSRIAYAGFGPDHLISIQDCMKLA</sequence>
<dbReference type="Pfam" id="PF00709">
    <property type="entry name" value="Adenylsucc_synt"/>
    <property type="match status" value="2"/>
</dbReference>
<keyword evidence="2 7" id="KW-0479">Metal-binding</keyword>
<dbReference type="SUPFAM" id="SSF52540">
    <property type="entry name" value="P-loop containing nucleoside triphosphate hydrolases"/>
    <property type="match status" value="1"/>
</dbReference>
<feature type="binding site" description="in other chain" evidence="7">
    <location>
        <begin position="39"/>
        <end position="42"/>
    </location>
    <ligand>
        <name>IMP</name>
        <dbReference type="ChEBI" id="CHEBI:58053"/>
        <note>ligand shared between dimeric partners</note>
    </ligand>
</feature>
<dbReference type="GO" id="GO:0005525">
    <property type="term" value="F:GTP binding"/>
    <property type="evidence" value="ECO:0007669"/>
    <property type="project" value="UniProtKB-UniRule"/>
</dbReference>
<dbReference type="GO" id="GO:0005737">
    <property type="term" value="C:cytoplasm"/>
    <property type="evidence" value="ECO:0007669"/>
    <property type="project" value="UniProtKB-SubCell"/>
</dbReference>
<comment type="cofactor">
    <cofactor evidence="7">
        <name>Mg(2+)</name>
        <dbReference type="ChEBI" id="CHEBI:18420"/>
    </cofactor>
    <text evidence="7">Binds 1 Mg(2+) ion per subunit.</text>
</comment>
<comment type="caution">
    <text evidence="7">Lacks conserved residue(s) required for the propagation of feature annotation.</text>
</comment>